<organism evidence="1 2">
    <name type="scientific">Paenibacillus macquariensis</name>
    <dbReference type="NCBI Taxonomy" id="948756"/>
    <lineage>
        <taxon>Bacteria</taxon>
        <taxon>Bacillati</taxon>
        <taxon>Bacillota</taxon>
        <taxon>Bacilli</taxon>
        <taxon>Bacillales</taxon>
        <taxon>Paenibacillaceae</taxon>
        <taxon>Paenibacillus</taxon>
    </lineage>
</organism>
<accession>A0ABY1JXC0</accession>
<protein>
    <recommendedName>
        <fullName evidence="3">Phage protein</fullName>
    </recommendedName>
</protein>
<evidence type="ECO:0000313" key="1">
    <source>
        <dbReference type="EMBL" id="SIQ93509.1"/>
    </source>
</evidence>
<comment type="caution">
    <text evidence="1">The sequence shown here is derived from an EMBL/GenBank/DDBJ whole genome shotgun (WGS) entry which is preliminary data.</text>
</comment>
<evidence type="ECO:0000313" key="2">
    <source>
        <dbReference type="Proteomes" id="UP000186666"/>
    </source>
</evidence>
<reference evidence="1 2" key="1">
    <citation type="submission" date="2017-01" db="EMBL/GenBank/DDBJ databases">
        <authorList>
            <person name="Varghese N."/>
            <person name="Submissions S."/>
        </authorList>
    </citation>
    <scope>NUCLEOTIDE SEQUENCE [LARGE SCALE GENOMIC DNA]</scope>
    <source>
        <strain evidence="1 2">ATCC 23464</strain>
    </source>
</reference>
<dbReference type="EMBL" id="FTNK01000005">
    <property type="protein sequence ID" value="SIQ93509.1"/>
    <property type="molecule type" value="Genomic_DNA"/>
</dbReference>
<keyword evidence="2" id="KW-1185">Reference proteome</keyword>
<evidence type="ECO:0008006" key="3">
    <source>
        <dbReference type="Google" id="ProtNLM"/>
    </source>
</evidence>
<dbReference type="RefSeq" id="WP_068586912.1">
    <property type="nucleotide sequence ID" value="NZ_FTNK01000005.1"/>
</dbReference>
<name>A0ABY1JXC0_9BACL</name>
<proteinExistence type="predicted"/>
<gene>
    <name evidence="1" type="ORF">SAMN05421578_105121</name>
</gene>
<dbReference type="Proteomes" id="UP000186666">
    <property type="component" value="Unassembled WGS sequence"/>
</dbReference>
<sequence>MKKVEVIEIPVRYNGETYVAGQTFEIEVQHIAGIQQHVNVISEDKPFEEMKLDELKEYAKSKEIELGKATKTEDILAIIIEAQKVAAGE</sequence>